<protein>
    <submittedName>
        <fullName evidence="2">Uncharacterized protein</fullName>
    </submittedName>
</protein>
<dbReference type="EMBL" id="JADCUA010000004">
    <property type="protein sequence ID" value="KAH9841096.1"/>
    <property type="molecule type" value="Genomic_DNA"/>
</dbReference>
<evidence type="ECO:0000256" key="1">
    <source>
        <dbReference type="SAM" id="MobiDB-lite"/>
    </source>
</evidence>
<proteinExistence type="predicted"/>
<accession>A0ABQ8KR74</accession>
<evidence type="ECO:0000313" key="2">
    <source>
        <dbReference type="EMBL" id="KAH9841096.1"/>
    </source>
</evidence>
<name>A0ABQ8KR74_9APHY</name>
<keyword evidence="3" id="KW-1185">Reference proteome</keyword>
<feature type="compositionally biased region" description="Polar residues" evidence="1">
    <location>
        <begin position="1"/>
        <end position="10"/>
    </location>
</feature>
<feature type="region of interest" description="Disordered" evidence="1">
    <location>
        <begin position="1"/>
        <end position="22"/>
    </location>
</feature>
<dbReference type="RefSeq" id="XP_047782562.1">
    <property type="nucleotide sequence ID" value="XM_047928880.1"/>
</dbReference>
<gene>
    <name evidence="2" type="ORF">C8Q71DRAFT_905063</name>
</gene>
<evidence type="ECO:0000313" key="3">
    <source>
        <dbReference type="Proteomes" id="UP000814176"/>
    </source>
</evidence>
<dbReference type="Proteomes" id="UP000814176">
    <property type="component" value="Unassembled WGS sequence"/>
</dbReference>
<dbReference type="GeneID" id="72009612"/>
<sequence>MMEIYQSSRTLDLPSLDPPSTKRKLHRPFAFSKVRPRYDQIKDYLASAEPFLTLPRLLVPSRRVKYKPPVMRYGWRVSQDFLLDYARTKRLTRKWGRDLTEYERMDRALATINKKCGASMSDVILQVQTTLLDGMGCRTFVISMYTNYQLKRTDLPSQDGIERLQRAFGFEEPPSWFLDGLEWQWSRWSY</sequence>
<organism evidence="2 3">
    <name type="scientific">Rhodofomes roseus</name>
    <dbReference type="NCBI Taxonomy" id="34475"/>
    <lineage>
        <taxon>Eukaryota</taxon>
        <taxon>Fungi</taxon>
        <taxon>Dikarya</taxon>
        <taxon>Basidiomycota</taxon>
        <taxon>Agaricomycotina</taxon>
        <taxon>Agaricomycetes</taxon>
        <taxon>Polyporales</taxon>
        <taxon>Rhodofomes</taxon>
    </lineage>
</organism>
<comment type="caution">
    <text evidence="2">The sequence shown here is derived from an EMBL/GenBank/DDBJ whole genome shotgun (WGS) entry which is preliminary data.</text>
</comment>
<reference evidence="2 3" key="1">
    <citation type="journal article" date="2021" name="Environ. Microbiol.">
        <title>Gene family expansions and transcriptome signatures uncover fungal adaptations to wood decay.</title>
        <authorList>
            <person name="Hage H."/>
            <person name="Miyauchi S."/>
            <person name="Viragh M."/>
            <person name="Drula E."/>
            <person name="Min B."/>
            <person name="Chaduli D."/>
            <person name="Navarro D."/>
            <person name="Favel A."/>
            <person name="Norest M."/>
            <person name="Lesage-Meessen L."/>
            <person name="Balint B."/>
            <person name="Merenyi Z."/>
            <person name="de Eugenio L."/>
            <person name="Morin E."/>
            <person name="Martinez A.T."/>
            <person name="Baldrian P."/>
            <person name="Stursova M."/>
            <person name="Martinez M.J."/>
            <person name="Novotny C."/>
            <person name="Magnuson J.K."/>
            <person name="Spatafora J.W."/>
            <person name="Maurice S."/>
            <person name="Pangilinan J."/>
            <person name="Andreopoulos W."/>
            <person name="LaButti K."/>
            <person name="Hundley H."/>
            <person name="Na H."/>
            <person name="Kuo A."/>
            <person name="Barry K."/>
            <person name="Lipzen A."/>
            <person name="Henrissat B."/>
            <person name="Riley R."/>
            <person name="Ahrendt S."/>
            <person name="Nagy L.G."/>
            <person name="Grigoriev I.V."/>
            <person name="Martin F."/>
            <person name="Rosso M.N."/>
        </authorList>
    </citation>
    <scope>NUCLEOTIDE SEQUENCE [LARGE SCALE GENOMIC DNA]</scope>
    <source>
        <strain evidence="2 3">CIRM-BRFM 1785</strain>
    </source>
</reference>